<dbReference type="AlphaFoldDB" id="A0A2M7XFR0"/>
<feature type="transmembrane region" description="Helical" evidence="5">
    <location>
        <begin position="223"/>
        <end position="245"/>
    </location>
</feature>
<dbReference type="Proteomes" id="UP000231263">
    <property type="component" value="Unassembled WGS sequence"/>
</dbReference>
<sequence>MNIIRLSAVAKREVQRFMRIPVQTILAPLISAALYILVFGIILGNRINFLENINYIDFVFPGILMMQLIFGSYSQSAFSLFFHRSTKTITEMLTSPLSYSEIVLGYIIGATARALIVSSGVYAIAIIFTDATPANIPFFIFYVLVVSVLFALLGLLIGLWAEKMEQLNMLQTFVLTPLIYVGGVFNSIDMLPENIHWLVKINPIFYMVDGIRYSMIGYSESNLLSGAFFLTGSAVILFALVIYLFKIGWKLRS</sequence>
<dbReference type="GO" id="GO:0140359">
    <property type="term" value="F:ABC-type transporter activity"/>
    <property type="evidence" value="ECO:0007669"/>
    <property type="project" value="InterPro"/>
</dbReference>
<gene>
    <name evidence="7" type="ORF">CO173_03020</name>
</gene>
<keyword evidence="5" id="KW-0813">Transport</keyword>
<evidence type="ECO:0000256" key="2">
    <source>
        <dbReference type="ARBA" id="ARBA00022692"/>
    </source>
</evidence>
<feature type="transmembrane region" description="Helical" evidence="5">
    <location>
        <begin position="139"/>
        <end position="160"/>
    </location>
</feature>
<dbReference type="InterPro" id="IPR000412">
    <property type="entry name" value="ABC_2_transport"/>
</dbReference>
<comment type="similarity">
    <text evidence="5">Belongs to the ABC-2 integral membrane protein family.</text>
</comment>
<organism evidence="7 8">
    <name type="scientific">Candidatus Uhrbacteria bacterium CG_4_9_14_3_um_filter_41_35</name>
    <dbReference type="NCBI Taxonomy" id="1975034"/>
    <lineage>
        <taxon>Bacteria</taxon>
        <taxon>Candidatus Uhriibacteriota</taxon>
    </lineage>
</organism>
<dbReference type="PRINTS" id="PR00164">
    <property type="entry name" value="ABC2TRNSPORT"/>
</dbReference>
<keyword evidence="3 5" id="KW-1133">Transmembrane helix</keyword>
<keyword evidence="4 5" id="KW-0472">Membrane</keyword>
<evidence type="ECO:0000313" key="7">
    <source>
        <dbReference type="EMBL" id="PJA46713.1"/>
    </source>
</evidence>
<keyword evidence="2 5" id="KW-0812">Transmembrane</keyword>
<feature type="transmembrane region" description="Helical" evidence="5">
    <location>
        <begin position="103"/>
        <end position="127"/>
    </location>
</feature>
<accession>A0A2M7XFR0</accession>
<feature type="transmembrane region" description="Helical" evidence="5">
    <location>
        <begin position="63"/>
        <end position="82"/>
    </location>
</feature>
<dbReference type="PANTHER" id="PTHR43332:SF2">
    <property type="entry name" value="INNER MEMBRANE TRANSPORT PERMEASE YADH"/>
    <property type="match status" value="1"/>
</dbReference>
<dbReference type="GO" id="GO:0043190">
    <property type="term" value="C:ATP-binding cassette (ABC) transporter complex"/>
    <property type="evidence" value="ECO:0007669"/>
    <property type="project" value="InterPro"/>
</dbReference>
<reference evidence="8" key="1">
    <citation type="submission" date="2017-09" db="EMBL/GenBank/DDBJ databases">
        <title>Depth-based differentiation of microbial function through sediment-hosted aquifers and enrichment of novel symbionts in the deep terrestrial subsurface.</title>
        <authorList>
            <person name="Probst A.J."/>
            <person name="Ladd B."/>
            <person name="Jarett J.K."/>
            <person name="Geller-Mcgrath D.E."/>
            <person name="Sieber C.M.K."/>
            <person name="Emerson J.B."/>
            <person name="Anantharaman K."/>
            <person name="Thomas B.C."/>
            <person name="Malmstrom R."/>
            <person name="Stieglmeier M."/>
            <person name="Klingl A."/>
            <person name="Woyke T."/>
            <person name="Ryan C.M."/>
            <person name="Banfield J.F."/>
        </authorList>
    </citation>
    <scope>NUCLEOTIDE SEQUENCE [LARGE SCALE GENOMIC DNA]</scope>
</reference>
<dbReference type="PIRSF" id="PIRSF006648">
    <property type="entry name" value="DrrB"/>
    <property type="match status" value="1"/>
</dbReference>
<evidence type="ECO:0000313" key="8">
    <source>
        <dbReference type="Proteomes" id="UP000231263"/>
    </source>
</evidence>
<dbReference type="InterPro" id="IPR047817">
    <property type="entry name" value="ABC2_TM_bact-type"/>
</dbReference>
<evidence type="ECO:0000256" key="3">
    <source>
        <dbReference type="ARBA" id="ARBA00022989"/>
    </source>
</evidence>
<proteinExistence type="inferred from homology"/>
<comment type="caution">
    <text evidence="7">The sequence shown here is derived from an EMBL/GenBank/DDBJ whole genome shotgun (WGS) entry which is preliminary data.</text>
</comment>
<dbReference type="Pfam" id="PF01061">
    <property type="entry name" value="ABC2_membrane"/>
    <property type="match status" value="1"/>
</dbReference>
<dbReference type="EMBL" id="PFWT01000009">
    <property type="protein sequence ID" value="PJA46713.1"/>
    <property type="molecule type" value="Genomic_DNA"/>
</dbReference>
<evidence type="ECO:0000256" key="1">
    <source>
        <dbReference type="ARBA" id="ARBA00004141"/>
    </source>
</evidence>
<feature type="transmembrane region" description="Helical" evidence="5">
    <location>
        <begin position="167"/>
        <end position="188"/>
    </location>
</feature>
<feature type="domain" description="ABC transmembrane type-2" evidence="6">
    <location>
        <begin position="19"/>
        <end position="248"/>
    </location>
</feature>
<dbReference type="InterPro" id="IPR013525">
    <property type="entry name" value="ABC2_TM"/>
</dbReference>
<comment type="subcellular location">
    <subcellularLocation>
        <location evidence="5">Cell membrane</location>
        <topology evidence="5">Multi-pass membrane protein</topology>
    </subcellularLocation>
    <subcellularLocation>
        <location evidence="1">Membrane</location>
        <topology evidence="1">Multi-pass membrane protein</topology>
    </subcellularLocation>
</comment>
<evidence type="ECO:0000259" key="6">
    <source>
        <dbReference type="PROSITE" id="PS51012"/>
    </source>
</evidence>
<evidence type="ECO:0000256" key="4">
    <source>
        <dbReference type="ARBA" id="ARBA00023136"/>
    </source>
</evidence>
<keyword evidence="5" id="KW-1003">Cell membrane</keyword>
<dbReference type="PROSITE" id="PS51012">
    <property type="entry name" value="ABC_TM2"/>
    <property type="match status" value="1"/>
</dbReference>
<evidence type="ECO:0000256" key="5">
    <source>
        <dbReference type="RuleBase" id="RU361157"/>
    </source>
</evidence>
<protein>
    <recommendedName>
        <fullName evidence="5">Transport permease protein</fullName>
    </recommendedName>
</protein>
<name>A0A2M7XFR0_9BACT</name>
<dbReference type="InterPro" id="IPR052522">
    <property type="entry name" value="ABC-2_transport_permease"/>
</dbReference>
<feature type="transmembrane region" description="Helical" evidence="5">
    <location>
        <begin position="20"/>
        <end position="43"/>
    </location>
</feature>
<dbReference type="PANTHER" id="PTHR43332">
    <property type="entry name" value="INNER MEMBRANE TRANSPORT PERMEASE YADH-RELATED"/>
    <property type="match status" value="1"/>
</dbReference>